<sequence length="592" mass="65741">MPSTPAFRRFVARGERPRSRSLFPSSDDISEDISDDDGRREEDVEHVTWRTSDSPRPWKITAPSVAVSNTSPSGHEPERRVRPTFPVFRPLGLPHNNSSHHTSGGDVTNSPGQPRFPLRPLSRGELNSYNGALTRSRGVALTSAADDTCELAIHSDDIEDESDLSLDTERKRNNDSDSEGSQSGFYLSHGRQRKAPIRAASKPRSNRRTTAADIEEGSDSIDVILSQEDCVSRVLHRSKVRIIDDIETQVPSLPKADRDPIEDPSQVLDTQLREQPAVIRYSRTGVIDLDLITSSIPHSTADESAEAEEVTDKELEDRPTETPFKTPKTVWPRFLPLTPSSSGKTKPFVTGSEIARRIQQRPYDDISCTPPYSTSKGGYAQTPTVSKLTQQNKSQAKFTTGIAGLVASWVVKVHSDVQLNSLAGDISPSVSFSKRRTDGKDADKAAAVKMSRDPYEYWKVTLNNKGYSYGSKNYAGFTLVRLQRCRMRPEDPSDDDFGIQSPGDGDTAWAFLFDATNVSSVVANSTGLNDVSLTTAMLSDRRLSKGTMLRLYKPVWRVQLTDRDMNEFFKAGYDCYSDTRGVLVCINWQVLE</sequence>
<dbReference type="AlphaFoldDB" id="A0AAD7VP84"/>
<feature type="region of interest" description="Disordered" evidence="1">
    <location>
        <begin position="298"/>
        <end position="336"/>
    </location>
</feature>
<feature type="region of interest" description="Disordered" evidence="1">
    <location>
        <begin position="154"/>
        <end position="211"/>
    </location>
</feature>
<evidence type="ECO:0000313" key="3">
    <source>
        <dbReference type="Proteomes" id="UP001217417"/>
    </source>
</evidence>
<protein>
    <submittedName>
        <fullName evidence="2">Uncharacterized protein</fullName>
    </submittedName>
</protein>
<proteinExistence type="predicted"/>
<feature type="region of interest" description="Disordered" evidence="1">
    <location>
        <begin position="1"/>
        <end position="114"/>
    </location>
</feature>
<feature type="compositionally biased region" description="Polar residues" evidence="1">
    <location>
        <begin position="95"/>
        <end position="112"/>
    </location>
</feature>
<comment type="caution">
    <text evidence="2">The sequence shown here is derived from an EMBL/GenBank/DDBJ whole genome shotgun (WGS) entry which is preliminary data.</text>
</comment>
<dbReference type="GeneID" id="80885981"/>
<keyword evidence="3" id="KW-1185">Reference proteome</keyword>
<dbReference type="Proteomes" id="UP001217417">
    <property type="component" value="Unassembled WGS sequence"/>
</dbReference>
<dbReference type="RefSeq" id="XP_056040942.1">
    <property type="nucleotide sequence ID" value="XM_056190815.1"/>
</dbReference>
<organism evidence="2 3">
    <name type="scientific">Lipomyces tetrasporus</name>
    <dbReference type="NCBI Taxonomy" id="54092"/>
    <lineage>
        <taxon>Eukaryota</taxon>
        <taxon>Fungi</taxon>
        <taxon>Dikarya</taxon>
        <taxon>Ascomycota</taxon>
        <taxon>Saccharomycotina</taxon>
        <taxon>Lipomycetes</taxon>
        <taxon>Lipomycetales</taxon>
        <taxon>Lipomycetaceae</taxon>
        <taxon>Lipomyces</taxon>
    </lineage>
</organism>
<evidence type="ECO:0000256" key="1">
    <source>
        <dbReference type="SAM" id="MobiDB-lite"/>
    </source>
</evidence>
<dbReference type="EMBL" id="JARPMG010000011">
    <property type="protein sequence ID" value="KAJ8097492.1"/>
    <property type="molecule type" value="Genomic_DNA"/>
</dbReference>
<name>A0AAD7VP84_9ASCO</name>
<evidence type="ECO:0000313" key="2">
    <source>
        <dbReference type="EMBL" id="KAJ8097492.1"/>
    </source>
</evidence>
<reference evidence="2" key="1">
    <citation type="submission" date="2023-03" db="EMBL/GenBank/DDBJ databases">
        <title>Near-Complete genome sequence of Lipomyces tetrasporous NRRL Y-64009, an oleaginous yeast capable of growing on lignocellulosic hydrolysates.</title>
        <authorList>
            <consortium name="Lawrence Berkeley National Laboratory"/>
            <person name="Jagtap S.S."/>
            <person name="Liu J.-J."/>
            <person name="Walukiewicz H.E."/>
            <person name="Pangilinan J."/>
            <person name="Lipzen A."/>
            <person name="Ahrendt S."/>
            <person name="Koriabine M."/>
            <person name="Cobaugh K."/>
            <person name="Salamov A."/>
            <person name="Yoshinaga Y."/>
            <person name="Ng V."/>
            <person name="Daum C."/>
            <person name="Grigoriev I.V."/>
            <person name="Slininger P.J."/>
            <person name="Dien B.S."/>
            <person name="Jin Y.-S."/>
            <person name="Rao C.V."/>
        </authorList>
    </citation>
    <scope>NUCLEOTIDE SEQUENCE</scope>
    <source>
        <strain evidence="2">NRRL Y-64009</strain>
    </source>
</reference>
<accession>A0AAD7VP84</accession>
<feature type="compositionally biased region" description="Basic and acidic residues" evidence="1">
    <location>
        <begin position="310"/>
        <end position="320"/>
    </location>
</feature>
<feature type="compositionally biased region" description="Acidic residues" evidence="1">
    <location>
        <begin position="157"/>
        <end position="166"/>
    </location>
</feature>
<gene>
    <name evidence="2" type="ORF">POJ06DRAFT_303728</name>
</gene>
<feature type="compositionally biased region" description="Basic and acidic residues" evidence="1">
    <location>
        <begin position="36"/>
        <end position="48"/>
    </location>
</feature>